<dbReference type="EMBL" id="MDHH01000002">
    <property type="protein sequence ID" value="OUE02443.1"/>
    <property type="molecule type" value="Genomic_DNA"/>
</dbReference>
<dbReference type="Gene3D" id="3.40.50.10330">
    <property type="entry name" value="Probable inorganic polyphosphate/atp-NAD kinase, domain 1"/>
    <property type="match status" value="1"/>
</dbReference>
<name>A0A251XHT0_CLAMM</name>
<dbReference type="InterPro" id="IPR016064">
    <property type="entry name" value="NAD/diacylglycerol_kinase_sf"/>
</dbReference>
<comment type="caution">
    <text evidence="1">The sequence shown here is derived from an EMBL/GenBank/DDBJ whole genome shotgun (WGS) entry which is preliminary data.</text>
</comment>
<keyword evidence="1" id="KW-0808">Transferase</keyword>
<accession>A0A251XHT0</accession>
<dbReference type="GO" id="GO:0005524">
    <property type="term" value="F:ATP binding"/>
    <property type="evidence" value="ECO:0007669"/>
    <property type="project" value="UniProtKB-ARBA"/>
</dbReference>
<dbReference type="AlphaFoldDB" id="A0A251XHT0"/>
<reference evidence="1 2" key="1">
    <citation type="submission" date="2016-08" db="EMBL/GenBank/DDBJ databases">
        <title>Genome sequence of Clavibacter michiganensis subsp. michiganensis strain CASJ007.</title>
        <authorList>
            <person name="Thapa S.P."/>
            <person name="Coaker G."/>
        </authorList>
    </citation>
    <scope>NUCLEOTIDE SEQUENCE [LARGE SCALE GENOMIC DNA]</scope>
    <source>
        <strain evidence="1">CASJ007</strain>
    </source>
</reference>
<dbReference type="Pfam" id="PF01513">
    <property type="entry name" value="NAD_kinase"/>
    <property type="match status" value="1"/>
</dbReference>
<evidence type="ECO:0000313" key="2">
    <source>
        <dbReference type="Proteomes" id="UP000195062"/>
    </source>
</evidence>
<dbReference type="InterPro" id="IPR017438">
    <property type="entry name" value="ATP-NAD_kinase_N"/>
</dbReference>
<evidence type="ECO:0000313" key="1">
    <source>
        <dbReference type="EMBL" id="OUE02443.1"/>
    </source>
</evidence>
<gene>
    <name evidence="1" type="primary">ppnK</name>
    <name evidence="1" type="ORF">CMMCAS07_10525</name>
</gene>
<dbReference type="InterPro" id="IPR002504">
    <property type="entry name" value="NADK"/>
</dbReference>
<dbReference type="SUPFAM" id="SSF111331">
    <property type="entry name" value="NAD kinase/diacylglycerol kinase-like"/>
    <property type="match status" value="1"/>
</dbReference>
<proteinExistence type="predicted"/>
<dbReference type="GO" id="GO:0003951">
    <property type="term" value="F:NAD+ kinase activity"/>
    <property type="evidence" value="ECO:0007669"/>
    <property type="project" value="InterPro"/>
</dbReference>
<organism evidence="1 2">
    <name type="scientific">Clavibacter michiganensis subsp. michiganensis</name>
    <dbReference type="NCBI Taxonomy" id="33013"/>
    <lineage>
        <taxon>Bacteria</taxon>
        <taxon>Bacillati</taxon>
        <taxon>Actinomycetota</taxon>
        <taxon>Actinomycetes</taxon>
        <taxon>Micrococcales</taxon>
        <taxon>Microbacteriaceae</taxon>
        <taxon>Clavibacter</taxon>
    </lineage>
</organism>
<protein>
    <submittedName>
        <fullName evidence="1">Inorganic polyphosphate/ATP-NAD kinase</fullName>
    </submittedName>
</protein>
<dbReference type="GO" id="GO:0006741">
    <property type="term" value="P:NADP+ biosynthetic process"/>
    <property type="evidence" value="ECO:0007669"/>
    <property type="project" value="InterPro"/>
</dbReference>
<dbReference type="GO" id="GO:0051287">
    <property type="term" value="F:NAD binding"/>
    <property type="evidence" value="ECO:0007669"/>
    <property type="project" value="UniProtKB-ARBA"/>
</dbReference>
<sequence>MQTADLEIVIVLGGDGTILRSAEIVRGTSVPLLGVNLGHVGFLAESERRTSRPPCAACSTATTRSRSA</sequence>
<keyword evidence="2" id="KW-1185">Reference proteome</keyword>
<keyword evidence="1" id="KW-0418">Kinase</keyword>
<dbReference type="Proteomes" id="UP000195062">
    <property type="component" value="Unassembled WGS sequence"/>
</dbReference>